<reference evidence="3 4" key="1">
    <citation type="submission" date="2019-02" db="EMBL/GenBank/DDBJ databases">
        <title>Deep-cultivation of Planctomycetes and their phenomic and genomic characterization uncovers novel biology.</title>
        <authorList>
            <person name="Wiegand S."/>
            <person name="Jogler M."/>
            <person name="Boedeker C."/>
            <person name="Pinto D."/>
            <person name="Vollmers J."/>
            <person name="Rivas-Marin E."/>
            <person name="Kohn T."/>
            <person name="Peeters S.H."/>
            <person name="Heuer A."/>
            <person name="Rast P."/>
            <person name="Oberbeckmann S."/>
            <person name="Bunk B."/>
            <person name="Jeske O."/>
            <person name="Meyerdierks A."/>
            <person name="Storesund J.E."/>
            <person name="Kallscheuer N."/>
            <person name="Luecker S."/>
            <person name="Lage O.M."/>
            <person name="Pohl T."/>
            <person name="Merkel B.J."/>
            <person name="Hornburger P."/>
            <person name="Mueller R.-W."/>
            <person name="Bruemmer F."/>
            <person name="Labrenz M."/>
            <person name="Spormann A.M."/>
            <person name="Op den Camp H."/>
            <person name="Overmann J."/>
            <person name="Amann R."/>
            <person name="Jetten M.S.M."/>
            <person name="Mascher T."/>
            <person name="Medema M.H."/>
            <person name="Devos D.P."/>
            <person name="Kaster A.-K."/>
            <person name="Ovreas L."/>
            <person name="Rohde M."/>
            <person name="Galperin M.Y."/>
            <person name="Jogler C."/>
        </authorList>
    </citation>
    <scope>NUCLEOTIDE SEQUENCE [LARGE SCALE GENOMIC DNA]</scope>
    <source>
        <strain evidence="3 4">V22</strain>
    </source>
</reference>
<dbReference type="Proteomes" id="UP000319976">
    <property type="component" value="Chromosome"/>
</dbReference>
<sequence precursor="true">MSQSRRSHRGNCRWSVAAIAVAATMLVLPQVTFAQCSGGGGGGAGGAGGGMGGGGMGGMMAGGPGGMMGGGPGGMGGGPGGMNGGPGGMGGGCMAGTDGSTEDTEDTVTTDSASVSFMNTQSRFEQGQLATMLRQRQQFEEMLQRREEKRAEAQERLNTPIALTTDDPRNFEITNGRPMTAREAHFAKLRARAEERRLERLDLLADVN</sequence>
<dbReference type="AlphaFoldDB" id="A0A517T500"/>
<keyword evidence="2" id="KW-0732">Signal</keyword>
<keyword evidence="1" id="KW-0175">Coiled coil</keyword>
<organism evidence="3 4">
    <name type="scientific">Calycomorphotria hydatis</name>
    <dbReference type="NCBI Taxonomy" id="2528027"/>
    <lineage>
        <taxon>Bacteria</taxon>
        <taxon>Pseudomonadati</taxon>
        <taxon>Planctomycetota</taxon>
        <taxon>Planctomycetia</taxon>
        <taxon>Planctomycetales</taxon>
        <taxon>Planctomycetaceae</taxon>
        <taxon>Calycomorphotria</taxon>
    </lineage>
</organism>
<keyword evidence="4" id="KW-1185">Reference proteome</keyword>
<accession>A0A517T500</accession>
<dbReference type="EMBL" id="CP036316">
    <property type="protein sequence ID" value="QDT63463.1"/>
    <property type="molecule type" value="Genomic_DNA"/>
</dbReference>
<name>A0A517T500_9PLAN</name>
<gene>
    <name evidence="3" type="ORF">V22_06850</name>
</gene>
<evidence type="ECO:0000313" key="4">
    <source>
        <dbReference type="Proteomes" id="UP000319976"/>
    </source>
</evidence>
<evidence type="ECO:0000256" key="1">
    <source>
        <dbReference type="SAM" id="Coils"/>
    </source>
</evidence>
<proteinExistence type="predicted"/>
<feature type="chain" id="PRO_5021892793" evidence="2">
    <location>
        <begin position="35"/>
        <end position="208"/>
    </location>
</feature>
<protein>
    <submittedName>
        <fullName evidence="3">Uncharacterized protein</fullName>
    </submittedName>
</protein>
<dbReference type="RefSeq" id="WP_145259801.1">
    <property type="nucleotide sequence ID" value="NZ_CP036316.1"/>
</dbReference>
<evidence type="ECO:0000313" key="3">
    <source>
        <dbReference type="EMBL" id="QDT63463.1"/>
    </source>
</evidence>
<evidence type="ECO:0000256" key="2">
    <source>
        <dbReference type="SAM" id="SignalP"/>
    </source>
</evidence>
<dbReference type="KEGG" id="chya:V22_06850"/>
<feature type="signal peptide" evidence="2">
    <location>
        <begin position="1"/>
        <end position="34"/>
    </location>
</feature>
<feature type="coiled-coil region" evidence="1">
    <location>
        <begin position="129"/>
        <end position="156"/>
    </location>
</feature>